<dbReference type="HOGENOM" id="CLU_017584_9_0_11"/>
<dbReference type="Gene3D" id="1.10.10.10">
    <property type="entry name" value="Winged helix-like DNA-binding domain superfamily/Winged helix DNA-binding domain"/>
    <property type="match status" value="1"/>
</dbReference>
<dbReference type="SUPFAM" id="SSF48008">
    <property type="entry name" value="GntR ligand-binding domain-like"/>
    <property type="match status" value="1"/>
</dbReference>
<keyword evidence="1" id="KW-0805">Transcription regulation</keyword>
<evidence type="ECO:0000256" key="3">
    <source>
        <dbReference type="ARBA" id="ARBA00023163"/>
    </source>
</evidence>
<dbReference type="Pfam" id="PF00392">
    <property type="entry name" value="GntR"/>
    <property type="match status" value="1"/>
</dbReference>
<dbReference type="Gene3D" id="1.20.120.530">
    <property type="entry name" value="GntR ligand-binding domain-like"/>
    <property type="match status" value="1"/>
</dbReference>
<dbReference type="PRINTS" id="PR00035">
    <property type="entry name" value="HTHGNTR"/>
</dbReference>
<keyword evidence="6" id="KW-1185">Reference proteome</keyword>
<dbReference type="PATRIC" id="fig|1415166.3.peg.2792"/>
<dbReference type="AlphaFoldDB" id="W5TJU5"/>
<dbReference type="RefSeq" id="WP_025348987.1">
    <property type="nucleotide sequence ID" value="NZ_CP006850.1"/>
</dbReference>
<keyword evidence="3" id="KW-0804">Transcription</keyword>
<dbReference type="GO" id="GO:0003677">
    <property type="term" value="F:DNA binding"/>
    <property type="evidence" value="ECO:0007669"/>
    <property type="project" value="UniProtKB-KW"/>
</dbReference>
<dbReference type="KEGG" id="nno:NONO_c27240"/>
<evidence type="ECO:0000313" key="5">
    <source>
        <dbReference type="EMBL" id="AHH17516.1"/>
    </source>
</evidence>
<dbReference type="SMART" id="SM00895">
    <property type="entry name" value="FCD"/>
    <property type="match status" value="1"/>
</dbReference>
<reference evidence="5 6" key="1">
    <citation type="journal article" date="2014" name="Appl. Environ. Microbiol.">
        <title>Insights into the Microbial Degradation of Rubber and Gutta-Percha by Analysis of the Complete Genome of Nocardia nova SH22a.</title>
        <authorList>
            <person name="Luo Q."/>
            <person name="Hiessl S."/>
            <person name="Poehlein A."/>
            <person name="Daniel R."/>
            <person name="Steinbuchel A."/>
        </authorList>
    </citation>
    <scope>NUCLEOTIDE SEQUENCE [LARGE SCALE GENOMIC DNA]</scope>
    <source>
        <strain evidence="5">SH22a</strain>
    </source>
</reference>
<dbReference type="InterPro" id="IPR011711">
    <property type="entry name" value="GntR_C"/>
</dbReference>
<dbReference type="PANTHER" id="PTHR43537">
    <property type="entry name" value="TRANSCRIPTIONAL REGULATOR, GNTR FAMILY"/>
    <property type="match status" value="1"/>
</dbReference>
<feature type="domain" description="HTH gntR-type" evidence="4">
    <location>
        <begin position="11"/>
        <end position="81"/>
    </location>
</feature>
<dbReference type="eggNOG" id="COG2186">
    <property type="taxonomic scope" value="Bacteria"/>
</dbReference>
<dbReference type="PROSITE" id="PS50949">
    <property type="entry name" value="HTH_GNTR"/>
    <property type="match status" value="1"/>
</dbReference>
<organism evidence="5 6">
    <name type="scientific">Nocardia nova SH22a</name>
    <dbReference type="NCBI Taxonomy" id="1415166"/>
    <lineage>
        <taxon>Bacteria</taxon>
        <taxon>Bacillati</taxon>
        <taxon>Actinomycetota</taxon>
        <taxon>Actinomycetes</taxon>
        <taxon>Mycobacteriales</taxon>
        <taxon>Nocardiaceae</taxon>
        <taxon>Nocardia</taxon>
    </lineage>
</organism>
<dbReference type="PANTHER" id="PTHR43537:SF44">
    <property type="entry name" value="GNTR FAMILY REGULATORY PROTEIN"/>
    <property type="match status" value="1"/>
</dbReference>
<name>W5TJU5_9NOCA</name>
<dbReference type="Pfam" id="PF07729">
    <property type="entry name" value="FCD"/>
    <property type="match status" value="1"/>
</dbReference>
<gene>
    <name evidence="5" type="ORF">NONO_c27240</name>
</gene>
<evidence type="ECO:0000313" key="6">
    <source>
        <dbReference type="Proteomes" id="UP000019150"/>
    </source>
</evidence>
<dbReference type="OrthoDB" id="9784718at2"/>
<dbReference type="SUPFAM" id="SSF46785">
    <property type="entry name" value="Winged helix' DNA-binding domain"/>
    <property type="match status" value="1"/>
</dbReference>
<dbReference type="GO" id="GO:0003700">
    <property type="term" value="F:DNA-binding transcription factor activity"/>
    <property type="evidence" value="ECO:0007669"/>
    <property type="project" value="InterPro"/>
</dbReference>
<dbReference type="Proteomes" id="UP000019150">
    <property type="component" value="Chromosome"/>
</dbReference>
<evidence type="ECO:0000256" key="1">
    <source>
        <dbReference type="ARBA" id="ARBA00023015"/>
    </source>
</evidence>
<dbReference type="InterPro" id="IPR008920">
    <property type="entry name" value="TF_FadR/GntR_C"/>
</dbReference>
<dbReference type="InterPro" id="IPR000524">
    <property type="entry name" value="Tscrpt_reg_HTH_GntR"/>
</dbReference>
<evidence type="ECO:0000256" key="2">
    <source>
        <dbReference type="ARBA" id="ARBA00023125"/>
    </source>
</evidence>
<dbReference type="InterPro" id="IPR036388">
    <property type="entry name" value="WH-like_DNA-bd_sf"/>
</dbReference>
<dbReference type="InterPro" id="IPR036390">
    <property type="entry name" value="WH_DNA-bd_sf"/>
</dbReference>
<keyword evidence="2" id="KW-0238">DNA-binding</keyword>
<sequence>MTKAEQRVRRGSLPAHTARRIIRDFADRGVEPGQGLADEATLVERYGVSRGTLREALRLLQFLGAVTIKAGPQGGPRLATPDPAVVGSALGMVVQFHGATLRSVFEARLAIEPAVAGLAAQNRTDDNLAQLDDSVTALRAAVGQRGPGYAQHAASYSLRVAQASQNALLAALVPALVAMNTTVAWRYPTGSRAQLADRVAAIVEAIRAGDALTARTATHEMINGLVVELESNQRQKLDTVILWPDVDEVLERRYNE</sequence>
<dbReference type="EMBL" id="CP006850">
    <property type="protein sequence ID" value="AHH17516.1"/>
    <property type="molecule type" value="Genomic_DNA"/>
</dbReference>
<dbReference type="STRING" id="1415166.NONO_c27240"/>
<protein>
    <submittedName>
        <fullName evidence="5">Transcriptional regulator</fullName>
    </submittedName>
</protein>
<proteinExistence type="predicted"/>
<evidence type="ECO:0000259" key="4">
    <source>
        <dbReference type="PROSITE" id="PS50949"/>
    </source>
</evidence>
<accession>W5TJU5</accession>
<dbReference type="SMART" id="SM00345">
    <property type="entry name" value="HTH_GNTR"/>
    <property type="match status" value="1"/>
</dbReference>